<feature type="repeat" description="ANK" evidence="3">
    <location>
        <begin position="159"/>
        <end position="191"/>
    </location>
</feature>
<dbReference type="InterPro" id="IPR002110">
    <property type="entry name" value="Ankyrin_rpt"/>
</dbReference>
<dbReference type="InterPro" id="IPR036770">
    <property type="entry name" value="Ankyrin_rpt-contain_sf"/>
</dbReference>
<feature type="repeat" description="ANK" evidence="3">
    <location>
        <begin position="93"/>
        <end position="125"/>
    </location>
</feature>
<reference evidence="5 6" key="1">
    <citation type="journal article" date="2024" name="Nat. Commun.">
        <title>Phylogenomics reveals the evolutionary origins of lichenization in chlorophyte algae.</title>
        <authorList>
            <person name="Puginier C."/>
            <person name="Libourel C."/>
            <person name="Otte J."/>
            <person name="Skaloud P."/>
            <person name="Haon M."/>
            <person name="Grisel S."/>
            <person name="Petersen M."/>
            <person name="Berrin J.G."/>
            <person name="Delaux P.M."/>
            <person name="Dal Grande F."/>
            <person name="Keller J."/>
        </authorList>
    </citation>
    <scope>NUCLEOTIDE SEQUENCE [LARGE SCALE GENOMIC DNA]</scope>
    <source>
        <strain evidence="5 6">SAG 2043</strain>
    </source>
</reference>
<accession>A0AAW1PWY5</accession>
<evidence type="ECO:0000256" key="2">
    <source>
        <dbReference type="ARBA" id="ARBA00023043"/>
    </source>
</evidence>
<proteinExistence type="predicted"/>
<keyword evidence="2 3" id="KW-0040">ANK repeat</keyword>
<organism evidence="5 6">
    <name type="scientific">[Myrmecia] bisecta</name>
    <dbReference type="NCBI Taxonomy" id="41462"/>
    <lineage>
        <taxon>Eukaryota</taxon>
        <taxon>Viridiplantae</taxon>
        <taxon>Chlorophyta</taxon>
        <taxon>core chlorophytes</taxon>
        <taxon>Trebouxiophyceae</taxon>
        <taxon>Trebouxiales</taxon>
        <taxon>Trebouxiaceae</taxon>
        <taxon>Myrmecia</taxon>
    </lineage>
</organism>
<evidence type="ECO:0000256" key="3">
    <source>
        <dbReference type="PROSITE-ProRule" id="PRU00023"/>
    </source>
</evidence>
<dbReference type="PANTHER" id="PTHR24171">
    <property type="entry name" value="ANKYRIN REPEAT DOMAIN-CONTAINING PROTEIN 39-RELATED"/>
    <property type="match status" value="1"/>
</dbReference>
<feature type="repeat" description="ANK" evidence="3">
    <location>
        <begin position="192"/>
        <end position="224"/>
    </location>
</feature>
<feature type="compositionally biased region" description="Basic and acidic residues" evidence="4">
    <location>
        <begin position="31"/>
        <end position="40"/>
    </location>
</feature>
<evidence type="ECO:0000256" key="1">
    <source>
        <dbReference type="ARBA" id="ARBA00022737"/>
    </source>
</evidence>
<keyword evidence="1" id="KW-0677">Repeat</keyword>
<feature type="region of interest" description="Disordered" evidence="4">
    <location>
        <begin position="249"/>
        <end position="287"/>
    </location>
</feature>
<evidence type="ECO:0000313" key="6">
    <source>
        <dbReference type="Proteomes" id="UP001489004"/>
    </source>
</evidence>
<gene>
    <name evidence="5" type="ORF">WJX72_011743</name>
</gene>
<name>A0AAW1PWY5_9CHLO</name>
<dbReference type="PROSITE" id="PS50088">
    <property type="entry name" value="ANK_REPEAT"/>
    <property type="match status" value="4"/>
</dbReference>
<dbReference type="SMART" id="SM00248">
    <property type="entry name" value="ANK"/>
    <property type="match status" value="5"/>
</dbReference>
<protein>
    <recommendedName>
        <fullName evidence="7">NF-kappa-B inhibitor-like protein 1</fullName>
    </recommendedName>
</protein>
<feature type="compositionally biased region" description="Low complexity" evidence="4">
    <location>
        <begin position="255"/>
        <end position="268"/>
    </location>
</feature>
<feature type="repeat" description="ANK" evidence="3">
    <location>
        <begin position="126"/>
        <end position="158"/>
    </location>
</feature>
<dbReference type="Gene3D" id="1.25.40.20">
    <property type="entry name" value="Ankyrin repeat-containing domain"/>
    <property type="match status" value="2"/>
</dbReference>
<keyword evidence="6" id="KW-1185">Reference proteome</keyword>
<evidence type="ECO:0008006" key="7">
    <source>
        <dbReference type="Google" id="ProtNLM"/>
    </source>
</evidence>
<dbReference type="SUPFAM" id="SSF48403">
    <property type="entry name" value="Ankyrin repeat"/>
    <property type="match status" value="1"/>
</dbReference>
<dbReference type="Pfam" id="PF13637">
    <property type="entry name" value="Ank_4"/>
    <property type="match status" value="1"/>
</dbReference>
<evidence type="ECO:0000256" key="4">
    <source>
        <dbReference type="SAM" id="MobiDB-lite"/>
    </source>
</evidence>
<dbReference type="Proteomes" id="UP001489004">
    <property type="component" value="Unassembled WGS sequence"/>
</dbReference>
<sequence>MKFQLPTFAKTRSFSSGEASDASDKGYFSKRGQDEPDEANKGGFVYFEKTSGPKIMAHNRHRDALAQAAADDDIITLVQLLQAGRKPTGSDDEDNTALHHAANNGNLEAAQELLKAGADINAANVDGDTPLHKAACWDYSDVVDLLVQAGADPNAQNANGWSPLHEAACNGKLETVQRLLHLGAEVNAVTKDGDTPLHKAARWSRREVVQVLLLVGADVEAKDATGRRPIDRTNDEMVMQYLLEQHAQNGTAPHGGWQQGQQHSQPQANGGGGEQRQNSAPSAGSGEFKWWQKEPESPAHKAEWDTADERETYEVAWAICSTSKDSEAPPMSYAEVPWPTTSSDMDFVKGVFLYGCQGPEDTKKRVRLELLRWHPDKFMARFGKRLLAAERDRILARVQAISQVLNVIGESI</sequence>
<dbReference type="AlphaFoldDB" id="A0AAW1PWY5"/>
<dbReference type="PROSITE" id="PS50297">
    <property type="entry name" value="ANK_REP_REGION"/>
    <property type="match status" value="4"/>
</dbReference>
<dbReference type="PRINTS" id="PR01415">
    <property type="entry name" value="ANKYRIN"/>
</dbReference>
<dbReference type="Pfam" id="PF12796">
    <property type="entry name" value="Ank_2"/>
    <property type="match status" value="1"/>
</dbReference>
<feature type="region of interest" description="Disordered" evidence="4">
    <location>
        <begin position="1"/>
        <end position="44"/>
    </location>
</feature>
<dbReference type="EMBL" id="JALJOR010000008">
    <property type="protein sequence ID" value="KAK9813272.1"/>
    <property type="molecule type" value="Genomic_DNA"/>
</dbReference>
<evidence type="ECO:0000313" key="5">
    <source>
        <dbReference type="EMBL" id="KAK9813272.1"/>
    </source>
</evidence>
<comment type="caution">
    <text evidence="5">The sequence shown here is derived from an EMBL/GenBank/DDBJ whole genome shotgun (WGS) entry which is preliminary data.</text>
</comment>